<keyword evidence="2" id="KW-1185">Reference proteome</keyword>
<name>A0A9W6IBJ9_9ACTN</name>
<sequence length="47" mass="5365">MLTAVEAVLDRYRDHLPISLRRTFYVLLGEGVLPIVWANLPCCVTLH</sequence>
<protein>
    <submittedName>
        <fullName evidence="1">Uncharacterized protein</fullName>
    </submittedName>
</protein>
<dbReference type="Proteomes" id="UP001143474">
    <property type="component" value="Unassembled WGS sequence"/>
</dbReference>
<comment type="caution">
    <text evidence="1">The sequence shown here is derived from an EMBL/GenBank/DDBJ whole genome shotgun (WGS) entry which is preliminary data.</text>
</comment>
<reference evidence="1" key="2">
    <citation type="submission" date="2023-01" db="EMBL/GenBank/DDBJ databases">
        <authorList>
            <person name="Sun Q."/>
            <person name="Evtushenko L."/>
        </authorList>
    </citation>
    <scope>NUCLEOTIDE SEQUENCE</scope>
    <source>
        <strain evidence="1">VKM Ac-2007</strain>
    </source>
</reference>
<organism evidence="1 2">
    <name type="scientific">Streptosporangium carneum</name>
    <dbReference type="NCBI Taxonomy" id="47481"/>
    <lineage>
        <taxon>Bacteria</taxon>
        <taxon>Bacillati</taxon>
        <taxon>Actinomycetota</taxon>
        <taxon>Actinomycetes</taxon>
        <taxon>Streptosporangiales</taxon>
        <taxon>Streptosporangiaceae</taxon>
        <taxon>Streptosporangium</taxon>
    </lineage>
</organism>
<reference evidence="1" key="1">
    <citation type="journal article" date="2014" name="Int. J. Syst. Evol. Microbiol.">
        <title>Complete genome sequence of Corynebacterium casei LMG S-19264T (=DSM 44701T), isolated from a smear-ripened cheese.</title>
        <authorList>
            <consortium name="US DOE Joint Genome Institute (JGI-PGF)"/>
            <person name="Walter F."/>
            <person name="Albersmeier A."/>
            <person name="Kalinowski J."/>
            <person name="Ruckert C."/>
        </authorList>
    </citation>
    <scope>NUCLEOTIDE SEQUENCE</scope>
    <source>
        <strain evidence="1">VKM Ac-2007</strain>
    </source>
</reference>
<dbReference type="AlphaFoldDB" id="A0A9W6IBJ9"/>
<proteinExistence type="predicted"/>
<evidence type="ECO:0000313" key="1">
    <source>
        <dbReference type="EMBL" id="GLK15382.1"/>
    </source>
</evidence>
<evidence type="ECO:0000313" key="2">
    <source>
        <dbReference type="Proteomes" id="UP001143474"/>
    </source>
</evidence>
<gene>
    <name evidence="1" type="ORF">GCM10017600_87950</name>
</gene>
<dbReference type="EMBL" id="BSEV01000050">
    <property type="protein sequence ID" value="GLK15382.1"/>
    <property type="molecule type" value="Genomic_DNA"/>
</dbReference>
<accession>A0A9W6IBJ9</accession>